<protein>
    <submittedName>
        <fullName evidence="1">Uncharacterized protein</fullName>
    </submittedName>
</protein>
<reference evidence="1 2" key="1">
    <citation type="submission" date="2023-11" db="EMBL/GenBank/DDBJ databases">
        <title>Actinomadura monticuli sp. nov., isolated from volcanic ash.</title>
        <authorList>
            <person name="Lee S.D."/>
            <person name="Yang H."/>
            <person name="Kim I.S."/>
        </authorList>
    </citation>
    <scope>NUCLEOTIDE SEQUENCE [LARGE SCALE GENOMIC DNA]</scope>
    <source>
        <strain evidence="1 2">DSM 45346</strain>
    </source>
</reference>
<dbReference type="Proteomes" id="UP001569904">
    <property type="component" value="Unassembled WGS sequence"/>
</dbReference>
<dbReference type="RefSeq" id="WP_371938756.1">
    <property type="nucleotide sequence ID" value="NZ_JAXCEH010000001.1"/>
</dbReference>
<organism evidence="1 2">
    <name type="scientific">Actinomadura chokoriensis</name>
    <dbReference type="NCBI Taxonomy" id="454156"/>
    <lineage>
        <taxon>Bacteria</taxon>
        <taxon>Bacillati</taxon>
        <taxon>Actinomycetota</taxon>
        <taxon>Actinomycetes</taxon>
        <taxon>Streptosporangiales</taxon>
        <taxon>Thermomonosporaceae</taxon>
        <taxon>Actinomadura</taxon>
    </lineage>
</organism>
<accession>A0ABV4QQZ3</accession>
<comment type="caution">
    <text evidence="1">The sequence shown here is derived from an EMBL/GenBank/DDBJ whole genome shotgun (WGS) entry which is preliminary data.</text>
</comment>
<name>A0ABV4QQZ3_9ACTN</name>
<evidence type="ECO:0000313" key="1">
    <source>
        <dbReference type="EMBL" id="MFA1552483.1"/>
    </source>
</evidence>
<dbReference type="EMBL" id="JAXCEH010000001">
    <property type="protein sequence ID" value="MFA1552483.1"/>
    <property type="molecule type" value="Genomic_DNA"/>
</dbReference>
<keyword evidence="2" id="KW-1185">Reference proteome</keyword>
<proteinExistence type="predicted"/>
<evidence type="ECO:0000313" key="2">
    <source>
        <dbReference type="Proteomes" id="UP001569904"/>
    </source>
</evidence>
<gene>
    <name evidence="1" type="ORF">SM436_02135</name>
</gene>
<sequence>MVIKERPGRISLGGNVRPGQGARKGSIRMDDVHGSEQVPVYHAEVAEWAVKLGGGVAPRLFALVRNDFGEDERGEEELVAYGIALPDGSAVTVPLRGRGFGWWLTPGSASRRTFSELVWLSSSK</sequence>